<accession>A0ABV4ZN48</accession>
<feature type="non-terminal residue" evidence="2">
    <location>
        <position position="1"/>
    </location>
</feature>
<comment type="caution">
    <text evidence="2">The sequence shown here is derived from an EMBL/GenBank/DDBJ whole genome shotgun (WGS) entry which is preliminary data.</text>
</comment>
<gene>
    <name evidence="1" type="ORF">ACE11A_08360</name>
    <name evidence="2" type="ORF">ACE11A_13575</name>
</gene>
<dbReference type="EMBL" id="JBHGBT010000005">
    <property type="protein sequence ID" value="MFB4194361.1"/>
    <property type="molecule type" value="Genomic_DNA"/>
</dbReference>
<evidence type="ECO:0000313" key="3">
    <source>
        <dbReference type="Proteomes" id="UP001577267"/>
    </source>
</evidence>
<evidence type="ECO:0000313" key="2">
    <source>
        <dbReference type="EMBL" id="MFB4195383.1"/>
    </source>
</evidence>
<protein>
    <submittedName>
        <fullName evidence="2">IS5/IS1182 family transposase</fullName>
    </submittedName>
</protein>
<organism evidence="2 3">
    <name type="scientific">Streptomyces carpaticus</name>
    <dbReference type="NCBI Taxonomy" id="285558"/>
    <lineage>
        <taxon>Bacteria</taxon>
        <taxon>Bacillati</taxon>
        <taxon>Actinomycetota</taxon>
        <taxon>Actinomycetes</taxon>
        <taxon>Kitasatosporales</taxon>
        <taxon>Streptomycetaceae</taxon>
        <taxon>Streptomyces</taxon>
    </lineage>
</organism>
<name>A0ABV4ZN48_9ACTN</name>
<proteinExistence type="predicted"/>
<sequence length="34" mass="3961">FNRLKQWRGIATRYDKTAESYKAAVTLASILMWA</sequence>
<dbReference type="EMBL" id="JBHGBT010000010">
    <property type="protein sequence ID" value="MFB4195383.1"/>
    <property type="molecule type" value="Genomic_DNA"/>
</dbReference>
<keyword evidence="3" id="KW-1185">Reference proteome</keyword>
<evidence type="ECO:0000313" key="1">
    <source>
        <dbReference type="EMBL" id="MFB4194361.1"/>
    </source>
</evidence>
<dbReference type="Proteomes" id="UP001577267">
    <property type="component" value="Unassembled WGS sequence"/>
</dbReference>
<reference evidence="2 3" key="1">
    <citation type="submission" date="2024-09" db="EMBL/GenBank/DDBJ databases">
        <title>Draft genome sequence of multifaceted antimicrobials producing Streptomyces sp. strain FH1.</title>
        <authorList>
            <person name="Hassan F."/>
            <person name="Ali H."/>
            <person name="Hassan N."/>
            <person name="Nawaz A."/>
        </authorList>
    </citation>
    <scope>NUCLEOTIDE SEQUENCE [LARGE SCALE GENOMIC DNA]</scope>
    <source>
        <strain evidence="2 3">FH1</strain>
    </source>
</reference>